<comment type="caution">
    <text evidence="1">The sequence shown here is derived from an EMBL/GenBank/DDBJ whole genome shotgun (WGS) entry which is preliminary data.</text>
</comment>
<evidence type="ECO:0008006" key="3">
    <source>
        <dbReference type="Google" id="ProtNLM"/>
    </source>
</evidence>
<dbReference type="Proteomes" id="UP000278085">
    <property type="component" value="Unassembled WGS sequence"/>
</dbReference>
<dbReference type="PANTHER" id="PTHR13833:SF71">
    <property type="entry name" value="NHL DOMAIN-CONTAINING PROTEIN"/>
    <property type="match status" value="1"/>
</dbReference>
<dbReference type="EMBL" id="RXLQ01000036">
    <property type="protein sequence ID" value="RSZ55148.1"/>
    <property type="molecule type" value="Genomic_DNA"/>
</dbReference>
<keyword evidence="2" id="KW-1185">Reference proteome</keyword>
<gene>
    <name evidence="1" type="ORF">EJB06_31035</name>
</gene>
<dbReference type="PANTHER" id="PTHR13833">
    <property type="match status" value="1"/>
</dbReference>
<sequence>MRADGVGQDARFGGIVDAELDSKGALYISEIKRDKTGGYYYSGYAVRSVGRDGTVKTLYADPFDEQRGASPSLYAATLAIDKRDQLFVTSLSQTHLLGKDGTATALPFGQGGQRIVTSAAGVSYRITYATISRIEADGSATVLAGAETVVTPAAGSDVAAPVDGPGSSARFKFIQPETVVLDPAGNLYLADSTMIRKVTPQGLVSTLAGTTDGSAARDGAGSGARFINPHSMAYQDGQLLVIDKDTLRRVSLDGVVTTTATSLPTARVLRADGQGTLFVIFPEHVATLGADGKLTVLAGKPNLSETSVDGIGAAARLRLPQYLTADPSGNLYAIEQQTVTYRSSGPAFN</sequence>
<reference evidence="1 2" key="1">
    <citation type="submission" date="2018-12" db="EMBL/GenBank/DDBJ databases">
        <authorList>
            <person name="Yang E."/>
        </authorList>
    </citation>
    <scope>NUCLEOTIDE SEQUENCE [LARGE SCALE GENOMIC DNA]</scope>
    <source>
        <strain evidence="1 2">SOD</strain>
    </source>
</reference>
<proteinExistence type="predicted"/>
<dbReference type="Gene3D" id="2.120.10.30">
    <property type="entry name" value="TolB, C-terminal domain"/>
    <property type="match status" value="2"/>
</dbReference>
<dbReference type="InterPro" id="IPR011042">
    <property type="entry name" value="6-blade_b-propeller_TolB-like"/>
</dbReference>
<name>A0A430HC89_9BURK</name>
<accession>A0A430HC89</accession>
<protein>
    <recommendedName>
        <fullName evidence="3">SMP-30/Gluconolactonase/LRE-like region domain-containing protein</fullName>
    </recommendedName>
</protein>
<dbReference type="AlphaFoldDB" id="A0A430HC89"/>
<feature type="non-terminal residue" evidence="1">
    <location>
        <position position="349"/>
    </location>
</feature>
<evidence type="ECO:0000313" key="2">
    <source>
        <dbReference type="Proteomes" id="UP000278085"/>
    </source>
</evidence>
<dbReference type="SUPFAM" id="SSF63829">
    <property type="entry name" value="Calcium-dependent phosphotriesterase"/>
    <property type="match status" value="1"/>
</dbReference>
<organism evidence="1 2">
    <name type="scientific">Massilia atriviolacea</name>
    <dbReference type="NCBI Taxonomy" id="2495579"/>
    <lineage>
        <taxon>Bacteria</taxon>
        <taxon>Pseudomonadati</taxon>
        <taxon>Pseudomonadota</taxon>
        <taxon>Betaproteobacteria</taxon>
        <taxon>Burkholderiales</taxon>
        <taxon>Oxalobacteraceae</taxon>
        <taxon>Telluria group</taxon>
        <taxon>Massilia</taxon>
    </lineage>
</organism>
<evidence type="ECO:0000313" key="1">
    <source>
        <dbReference type="EMBL" id="RSZ55148.1"/>
    </source>
</evidence>